<comment type="caution">
    <text evidence="1">The sequence shown here is derived from an EMBL/GenBank/DDBJ whole genome shotgun (WGS) entry which is preliminary data.</text>
</comment>
<sequence>MAFLFSLFLFEWCVNFEGTAAVFLHNDRILHLHGYAVVSHAGRAFGGEF</sequence>
<proteinExistence type="predicted"/>
<reference evidence="1 2" key="1">
    <citation type="submission" date="2016-03" db="EMBL/GenBank/DDBJ databases">
        <title>Spore heat resistance.</title>
        <authorList>
            <person name="Boekhorst J."/>
            <person name="Berendsen E.M."/>
            <person name="Wells-Bennik M.H."/>
            <person name="Kuipers O.P."/>
        </authorList>
    </citation>
    <scope>NUCLEOTIDE SEQUENCE [LARGE SCALE GENOMIC DNA]</scope>
    <source>
        <strain evidence="1 2">GS8</strain>
    </source>
</reference>
<gene>
    <name evidence="1" type="ORF">GS8_891</name>
</gene>
<evidence type="ECO:0000313" key="2">
    <source>
        <dbReference type="Proteomes" id="UP000773850"/>
    </source>
</evidence>
<dbReference type="Proteomes" id="UP000773850">
    <property type="component" value="Unassembled WGS sequence"/>
</dbReference>
<protein>
    <submittedName>
        <fullName evidence="1">Uncharacterized protein</fullName>
    </submittedName>
</protein>
<name>A0ABQ7HHZ9_GEOSE</name>
<organism evidence="1 2">
    <name type="scientific">Geobacillus stearothermophilus</name>
    <name type="common">Bacillus stearothermophilus</name>
    <dbReference type="NCBI Taxonomy" id="1422"/>
    <lineage>
        <taxon>Bacteria</taxon>
        <taxon>Bacillati</taxon>
        <taxon>Bacillota</taxon>
        <taxon>Bacilli</taxon>
        <taxon>Bacillales</taxon>
        <taxon>Anoxybacillaceae</taxon>
        <taxon>Geobacillus</taxon>
    </lineage>
</organism>
<keyword evidence="2" id="KW-1185">Reference proteome</keyword>
<dbReference type="EMBL" id="LUCS01000015">
    <property type="protein sequence ID" value="KAF6511817.1"/>
    <property type="molecule type" value="Genomic_DNA"/>
</dbReference>
<evidence type="ECO:0000313" key="1">
    <source>
        <dbReference type="EMBL" id="KAF6511817.1"/>
    </source>
</evidence>
<accession>A0ABQ7HHZ9</accession>